<reference evidence="4" key="1">
    <citation type="submission" date="2011-04" db="EMBL/GenBank/DDBJ databases">
        <title>Complete sequence of Cellvibrio gilvus ATCC 13127.</title>
        <authorList>
            <person name="Lucas S."/>
            <person name="Han J."/>
            <person name="Lapidus A."/>
            <person name="Cheng J.-F."/>
            <person name="Goodwin L."/>
            <person name="Pitluck S."/>
            <person name="Peters L."/>
            <person name="Munk A."/>
            <person name="Detter J.C."/>
            <person name="Han C."/>
            <person name="Tapia R."/>
            <person name="Land M."/>
            <person name="Hauser L."/>
            <person name="Kyrpides N."/>
            <person name="Ivanova N."/>
            <person name="Ovchinnikova G."/>
            <person name="Pagani I."/>
            <person name="Mead D."/>
            <person name="Brumm P."/>
            <person name="Woyke T."/>
        </authorList>
    </citation>
    <scope>NUCLEOTIDE SEQUENCE [LARGE SCALE GENOMIC DNA]</scope>
    <source>
        <strain evidence="4">ATCC 13127 / NRRL B-14078</strain>
    </source>
</reference>
<sequence>MTTSRAPDEVGPDRAGGSPAAGPRTRSRWHPTLGDLADATLGLVTTALGLGAAISLVDGIAAPGPAGVLLAAVLVSAGDLVVRAPLRALARVLGAMGALLLGLVGQVAIAWAALMLVPGIEVTGAGAVPVVIVLSAVVMAAGRWLIGANDSDYVIGDVLRRARNKARRAGAVPHPDRPPGLLVVQLDGVSEPVLREAVEAGLAPTMQRWLTEGTHRLETWWARVPSTTPASQAGLLHGDSTPVPAFRWWDRGLGRLVVTNHPADAALVEERLTSGRGLLAGGGTAVQTMFTGDAARSYAVMSRARTRGPDGSGAGLGPGADFVRFFASPFVLARAVSLTVGEMVKELYQARRQHVRGVEPRISRGGWYVLLRAVTNVLMRDLATSLVAEAVVRGDPAVFVDLVDYDEIAHHAGPTRPESMRALEGLDRVLRTLEHALAVAPRAYRVVVLSDHGQALGATFEQVEGCSLLETVRALMAEPDAAGLESGTGEDWGPLNALVTSVTGSAGSSAVGPDARERSGREPAGTPDVVVVGSGNLGLIWFPRADHRLVLEELEERWPGLVAGLASRPAIGAVVVDTAARGLVAFGARGFVTLEDSDGDGEGEDPLAGYGPRGRADLARAARLPHTGDLLLVSRVTERGHVHAFEGQVGSHGGIGGAQNRAMLLHPTEWPVDDDLRTRVGDERLLVGAEAVHEQLVRWARRHGLRDGLDDAPAAPLEEVSP</sequence>
<gene>
    <name evidence="3" type="ordered locus">Celgi_2048</name>
</gene>
<proteinExistence type="predicted"/>
<dbReference type="RefSeq" id="WP_013884067.1">
    <property type="nucleotide sequence ID" value="NC_015671.1"/>
</dbReference>
<dbReference type="InterPro" id="IPR017850">
    <property type="entry name" value="Alkaline_phosphatase_core_sf"/>
</dbReference>
<organism evidence="3 4">
    <name type="scientific">Cellulomonas gilvus (strain ATCC 13127 / NRRL B-14078)</name>
    <name type="common">Cellvibrio gilvus</name>
    <dbReference type="NCBI Taxonomy" id="593907"/>
    <lineage>
        <taxon>Bacteria</taxon>
        <taxon>Bacillati</taxon>
        <taxon>Actinomycetota</taxon>
        <taxon>Actinomycetes</taxon>
        <taxon>Micrococcales</taxon>
        <taxon>Cellulomonadaceae</taxon>
        <taxon>Cellulomonas</taxon>
    </lineage>
</organism>
<dbReference type="Proteomes" id="UP000000485">
    <property type="component" value="Chromosome"/>
</dbReference>
<feature type="region of interest" description="Disordered" evidence="1">
    <location>
        <begin position="504"/>
        <end position="528"/>
    </location>
</feature>
<dbReference type="AlphaFoldDB" id="F7ZZQ6"/>
<evidence type="ECO:0000256" key="1">
    <source>
        <dbReference type="SAM" id="MobiDB-lite"/>
    </source>
</evidence>
<dbReference type="OrthoDB" id="5404822at2"/>
<keyword evidence="2" id="KW-0812">Transmembrane</keyword>
<keyword evidence="4" id="KW-1185">Reference proteome</keyword>
<name>F7ZZQ6_CELGA</name>
<dbReference type="HOGENOM" id="CLU_014010_0_0_11"/>
<feature type="transmembrane region" description="Helical" evidence="2">
    <location>
        <begin position="89"/>
        <end position="114"/>
    </location>
</feature>
<accession>F7ZZQ6</accession>
<dbReference type="Pfam" id="PF01663">
    <property type="entry name" value="Phosphodiest"/>
    <property type="match status" value="1"/>
</dbReference>
<evidence type="ECO:0000313" key="4">
    <source>
        <dbReference type="Proteomes" id="UP000000485"/>
    </source>
</evidence>
<evidence type="ECO:0000313" key="3">
    <source>
        <dbReference type="EMBL" id="AEI12549.1"/>
    </source>
</evidence>
<feature type="compositionally biased region" description="Basic and acidic residues" evidence="1">
    <location>
        <begin position="1"/>
        <end position="12"/>
    </location>
</feature>
<feature type="region of interest" description="Disordered" evidence="1">
    <location>
        <begin position="1"/>
        <end position="29"/>
    </location>
</feature>
<protein>
    <submittedName>
        <fullName evidence="3">Type I phosphodiesterase/nucleotide pyrophosphatase</fullName>
    </submittedName>
</protein>
<dbReference type="eggNOG" id="COG1524">
    <property type="taxonomic scope" value="Bacteria"/>
</dbReference>
<dbReference type="KEGG" id="cga:Celgi_2048"/>
<feature type="transmembrane region" description="Helical" evidence="2">
    <location>
        <begin position="126"/>
        <end position="146"/>
    </location>
</feature>
<dbReference type="EMBL" id="CP002665">
    <property type="protein sequence ID" value="AEI12549.1"/>
    <property type="molecule type" value="Genomic_DNA"/>
</dbReference>
<feature type="transmembrane region" description="Helical" evidence="2">
    <location>
        <begin position="60"/>
        <end position="82"/>
    </location>
</feature>
<keyword evidence="2" id="KW-1133">Transmembrane helix</keyword>
<dbReference type="Gene3D" id="3.40.720.10">
    <property type="entry name" value="Alkaline Phosphatase, subunit A"/>
    <property type="match status" value="1"/>
</dbReference>
<dbReference type="STRING" id="593907.Celgi_2048"/>
<evidence type="ECO:0000256" key="2">
    <source>
        <dbReference type="SAM" id="Phobius"/>
    </source>
</evidence>
<dbReference type="InterPro" id="IPR002591">
    <property type="entry name" value="Phosphodiest/P_Trfase"/>
</dbReference>
<dbReference type="SUPFAM" id="SSF53649">
    <property type="entry name" value="Alkaline phosphatase-like"/>
    <property type="match status" value="1"/>
</dbReference>
<keyword evidence="2" id="KW-0472">Membrane</keyword>